<dbReference type="InterPro" id="IPR000150">
    <property type="entry name" value="Cof"/>
</dbReference>
<dbReference type="PANTHER" id="PTHR10000">
    <property type="entry name" value="PHOSPHOSERINE PHOSPHATASE"/>
    <property type="match status" value="1"/>
</dbReference>
<dbReference type="Gene3D" id="3.40.50.1000">
    <property type="entry name" value="HAD superfamily/HAD-like"/>
    <property type="match status" value="1"/>
</dbReference>
<name>A0A4R5NCY9_9LACO</name>
<dbReference type="SUPFAM" id="SSF56784">
    <property type="entry name" value="HAD-like"/>
    <property type="match status" value="1"/>
</dbReference>
<dbReference type="PANTHER" id="PTHR10000:SF53">
    <property type="entry name" value="5-AMINO-6-(5-PHOSPHO-D-RIBITYLAMINO)URACIL PHOSPHATASE YBJI-RELATED"/>
    <property type="match status" value="1"/>
</dbReference>
<evidence type="ECO:0008006" key="3">
    <source>
        <dbReference type="Google" id="ProtNLM"/>
    </source>
</evidence>
<dbReference type="CDD" id="cd07518">
    <property type="entry name" value="HAD_YbiV-Like"/>
    <property type="match status" value="1"/>
</dbReference>
<keyword evidence="2" id="KW-1185">Reference proteome</keyword>
<dbReference type="InterPro" id="IPR023214">
    <property type="entry name" value="HAD_sf"/>
</dbReference>
<protein>
    <recommendedName>
        <fullName evidence="3">HAD family hydrolase</fullName>
    </recommendedName>
</protein>
<dbReference type="GO" id="GO:0000287">
    <property type="term" value="F:magnesium ion binding"/>
    <property type="evidence" value="ECO:0007669"/>
    <property type="project" value="TreeGrafter"/>
</dbReference>
<dbReference type="PROSITE" id="PS01229">
    <property type="entry name" value="COF_2"/>
    <property type="match status" value="1"/>
</dbReference>
<comment type="caution">
    <text evidence="1">The sequence shown here is derived from an EMBL/GenBank/DDBJ whole genome shotgun (WGS) entry which is preliminary data.</text>
</comment>
<dbReference type="NCBIfam" id="TIGR01484">
    <property type="entry name" value="HAD-SF-IIB"/>
    <property type="match status" value="1"/>
</dbReference>
<dbReference type="Pfam" id="PF08282">
    <property type="entry name" value="Hydrolase_3"/>
    <property type="match status" value="1"/>
</dbReference>
<dbReference type="STRING" id="1612.ABB44_00270"/>
<dbReference type="InterPro" id="IPR036412">
    <property type="entry name" value="HAD-like_sf"/>
</dbReference>
<proteinExistence type="predicted"/>
<accession>A0A4R5NCY9</accession>
<dbReference type="RefSeq" id="WP_010020316.1">
    <property type="nucleotide sequence ID" value="NZ_PUFN01000023.1"/>
</dbReference>
<gene>
    <name evidence="1" type="ORF">C5L30_000744</name>
</gene>
<evidence type="ECO:0000313" key="2">
    <source>
        <dbReference type="Proteomes" id="UP000295257"/>
    </source>
</evidence>
<evidence type="ECO:0000313" key="1">
    <source>
        <dbReference type="EMBL" id="TDG70967.1"/>
    </source>
</evidence>
<dbReference type="NCBIfam" id="TIGR00099">
    <property type="entry name" value="Cof-subfamily"/>
    <property type="match status" value="1"/>
</dbReference>
<reference evidence="1 2" key="1">
    <citation type="journal article" date="2019" name="Appl. Microbiol. Biotechnol.">
        <title>Uncovering carbohydrate metabolism through a genotype-phenotype association study of 56 lactic acid bacteria genomes.</title>
        <authorList>
            <person name="Buron-Moles G."/>
            <person name="Chailyan A."/>
            <person name="Dolejs I."/>
            <person name="Forster J."/>
            <person name="Miks M.H."/>
        </authorList>
    </citation>
    <scope>NUCLEOTIDE SEQUENCE [LARGE SCALE GENOMIC DNA]</scope>
    <source>
        <strain evidence="1 2">ATCC 29644</strain>
    </source>
</reference>
<dbReference type="GO" id="GO:0016791">
    <property type="term" value="F:phosphatase activity"/>
    <property type="evidence" value="ECO:0007669"/>
    <property type="project" value="TreeGrafter"/>
</dbReference>
<sequence length="264" mass="29704">MTIKLVATDMDGTFLTDEKTFDKPRFQKIYDYMLQNNIQFVSASGNQYDQLRNFFKDFPETLFVAENGALVGSHNEVFRSDIFSNDLKMRVIDLLNSLDDIQVIMCGEKSAYILNSSTPEFIKTSTFYFPTIKMVDDFKTVDDGVLKFSCNCPDDETELYMQKLADLIGPEVAIPTSGHGDIDVVRADVNKAYGLEYLANKLNIKPEEMCAFGDGGNDLEMLRYVGHSVAMENGSPIVLETAKYQTINNNQQGVIAHLEEIFGI</sequence>
<dbReference type="EMBL" id="PUFN01000023">
    <property type="protein sequence ID" value="TDG70967.1"/>
    <property type="molecule type" value="Genomic_DNA"/>
</dbReference>
<dbReference type="SFLD" id="SFLDS00003">
    <property type="entry name" value="Haloacid_Dehalogenase"/>
    <property type="match status" value="1"/>
</dbReference>
<dbReference type="AlphaFoldDB" id="A0A4R5NCY9"/>
<dbReference type="OrthoDB" id="9814970at2"/>
<dbReference type="GO" id="GO:0005829">
    <property type="term" value="C:cytosol"/>
    <property type="evidence" value="ECO:0007669"/>
    <property type="project" value="TreeGrafter"/>
</dbReference>
<dbReference type="Proteomes" id="UP000295257">
    <property type="component" value="Unassembled WGS sequence"/>
</dbReference>
<dbReference type="Gene3D" id="3.30.1240.10">
    <property type="match status" value="1"/>
</dbReference>
<dbReference type="SFLD" id="SFLDG01140">
    <property type="entry name" value="C2.B:_Phosphomannomutase_and_P"/>
    <property type="match status" value="1"/>
</dbReference>
<organism evidence="1 2">
    <name type="scientific">Companilactobacillus farciminis</name>
    <dbReference type="NCBI Taxonomy" id="1612"/>
    <lineage>
        <taxon>Bacteria</taxon>
        <taxon>Bacillati</taxon>
        <taxon>Bacillota</taxon>
        <taxon>Bacilli</taxon>
        <taxon>Lactobacillales</taxon>
        <taxon>Lactobacillaceae</taxon>
        <taxon>Companilactobacillus</taxon>
    </lineage>
</organism>
<dbReference type="InterPro" id="IPR006379">
    <property type="entry name" value="HAD-SF_hydro_IIB"/>
</dbReference>